<protein>
    <submittedName>
        <fullName evidence="1">DUF1853 family protein</fullName>
    </submittedName>
</protein>
<name>G2E9M9_9FLAO</name>
<dbReference type="Pfam" id="PF08907">
    <property type="entry name" value="DUF1853"/>
    <property type="match status" value="1"/>
</dbReference>
<gene>
    <name evidence="1" type="ORF">BZARG_240</name>
</gene>
<dbReference type="eggNOG" id="COG3782">
    <property type="taxonomic scope" value="Bacteria"/>
</dbReference>
<evidence type="ECO:0000313" key="2">
    <source>
        <dbReference type="Proteomes" id="UP000003730"/>
    </source>
</evidence>
<dbReference type="EMBL" id="AFXZ01000002">
    <property type="protein sequence ID" value="EGV44908.1"/>
    <property type="molecule type" value="Genomic_DNA"/>
</dbReference>
<accession>G2E9M9</accession>
<comment type="caution">
    <text evidence="1">The sequence shown here is derived from an EMBL/GenBank/DDBJ whole genome shotgun (WGS) entry which is preliminary data.</text>
</comment>
<keyword evidence="2" id="KW-1185">Reference proteome</keyword>
<dbReference type="InterPro" id="IPR015003">
    <property type="entry name" value="DUF1853"/>
</dbReference>
<dbReference type="RefSeq" id="WP_008634494.1">
    <property type="nucleotide sequence ID" value="NZ_AFXZ01000002.1"/>
</dbReference>
<organism evidence="1 2">
    <name type="scientific">Bizionia argentinensis JUB59</name>
    <dbReference type="NCBI Taxonomy" id="1046627"/>
    <lineage>
        <taxon>Bacteria</taxon>
        <taxon>Pseudomonadati</taxon>
        <taxon>Bacteroidota</taxon>
        <taxon>Flavobacteriia</taxon>
        <taxon>Flavobacteriales</taxon>
        <taxon>Flavobacteriaceae</taxon>
        <taxon>Bizionia</taxon>
    </lineage>
</organism>
<evidence type="ECO:0000313" key="1">
    <source>
        <dbReference type="EMBL" id="EGV44908.1"/>
    </source>
</evidence>
<dbReference type="Proteomes" id="UP000003730">
    <property type="component" value="Unassembled WGS sequence"/>
</dbReference>
<sequence>MQSESENIQRQYQGYKQTPNLWAGDAVFGISQFLLVEKYKETFKRTLPDNLRLGKRVEQFVYNELEHGKSISILVENIQIQDQKQTIGEMDAIFTYQDKPIHLEIVYKFYVYDESIGTSELDHFIGPNRKDSLVEKLTKLTIKQLPLLYKHQTETLLHDLKLDVKTIAQKVCFKAQLFLPYNKNVDLKVVNQKCVVGYYLKAEDLLNFKTSSFYFPSKPNWLQQPHDAVTWKDYASSHGDFTQIHNEKHAACCWIKRPDNSIDKYFIVWW</sequence>
<dbReference type="OrthoDB" id="1466769at2"/>
<proteinExistence type="predicted"/>
<dbReference type="STRING" id="1046627.BZARG_240"/>
<dbReference type="PATRIC" id="fig|1046627.3.peg.254"/>
<reference evidence="1 2" key="1">
    <citation type="journal article" date="2008" name="Int. J. Syst. Evol. Microbiol.">
        <title>Bizionia argentinensis sp. nov., isolated from surface marine water in Antarctica.</title>
        <authorList>
            <person name="Bercovich A."/>
            <person name="Vazquez S.C."/>
            <person name="Yankilevich P."/>
            <person name="Coria S.H."/>
            <person name="Foti M."/>
            <person name="Hernandez E."/>
            <person name="Vidal A."/>
            <person name="Ruberto L."/>
            <person name="Melo C."/>
            <person name="Marenssi S."/>
            <person name="Criscuolo M."/>
            <person name="Memoli M."/>
            <person name="Arguelles M."/>
            <person name="Mac Cormack W.P."/>
        </authorList>
    </citation>
    <scope>NUCLEOTIDE SEQUENCE [LARGE SCALE GENOMIC DNA]</scope>
    <source>
        <strain evidence="1 2">JUB59</strain>
    </source>
</reference>
<dbReference type="AlphaFoldDB" id="G2E9M9"/>